<dbReference type="Proteomes" id="UP000015106">
    <property type="component" value="Chromosome 2"/>
</dbReference>
<organism evidence="2 3">
    <name type="scientific">Triticum urartu</name>
    <name type="common">Red wild einkorn</name>
    <name type="synonym">Crithodium urartu</name>
    <dbReference type="NCBI Taxonomy" id="4572"/>
    <lineage>
        <taxon>Eukaryota</taxon>
        <taxon>Viridiplantae</taxon>
        <taxon>Streptophyta</taxon>
        <taxon>Embryophyta</taxon>
        <taxon>Tracheophyta</taxon>
        <taxon>Spermatophyta</taxon>
        <taxon>Magnoliopsida</taxon>
        <taxon>Liliopsida</taxon>
        <taxon>Poales</taxon>
        <taxon>Poaceae</taxon>
        <taxon>BOP clade</taxon>
        <taxon>Pooideae</taxon>
        <taxon>Triticodae</taxon>
        <taxon>Triticeae</taxon>
        <taxon>Triticinae</taxon>
        <taxon>Triticum</taxon>
    </lineage>
</organism>
<dbReference type="EnsemblPlants" id="TuG1812G0200002045.01.T03">
    <property type="protein sequence ID" value="TuG1812G0200002045.01.T03"/>
    <property type="gene ID" value="TuG1812G0200002045.01"/>
</dbReference>
<feature type="signal peptide" evidence="1">
    <location>
        <begin position="1"/>
        <end position="18"/>
    </location>
</feature>
<protein>
    <submittedName>
        <fullName evidence="2">Uncharacterized protein</fullName>
    </submittedName>
</protein>
<dbReference type="GeneID" id="125536514"/>
<proteinExistence type="predicted"/>
<evidence type="ECO:0000313" key="2">
    <source>
        <dbReference type="EnsemblPlants" id="TuG1812G0200002045.01.T03"/>
    </source>
</evidence>
<reference evidence="2" key="2">
    <citation type="submission" date="2018-03" db="EMBL/GenBank/DDBJ databases">
        <title>The Triticum urartu genome reveals the dynamic nature of wheat genome evolution.</title>
        <authorList>
            <person name="Ling H."/>
            <person name="Ma B."/>
            <person name="Shi X."/>
            <person name="Liu H."/>
            <person name="Dong L."/>
            <person name="Sun H."/>
            <person name="Cao Y."/>
            <person name="Gao Q."/>
            <person name="Zheng S."/>
            <person name="Li Y."/>
            <person name="Yu Y."/>
            <person name="Du H."/>
            <person name="Qi M."/>
            <person name="Li Y."/>
            <person name="Yu H."/>
            <person name="Cui Y."/>
            <person name="Wang N."/>
            <person name="Chen C."/>
            <person name="Wu H."/>
            <person name="Zhao Y."/>
            <person name="Zhang J."/>
            <person name="Li Y."/>
            <person name="Zhou W."/>
            <person name="Zhang B."/>
            <person name="Hu W."/>
            <person name="Eijk M."/>
            <person name="Tang J."/>
            <person name="Witsenboer H."/>
            <person name="Zhao S."/>
            <person name="Li Z."/>
            <person name="Zhang A."/>
            <person name="Wang D."/>
            <person name="Liang C."/>
        </authorList>
    </citation>
    <scope>NUCLEOTIDE SEQUENCE [LARGE SCALE GENOMIC DNA]</scope>
    <source>
        <strain evidence="2">cv. G1812</strain>
    </source>
</reference>
<sequence>MIRFIGLLLLGLISLLHRNFSPGAFQFRELNLTLQIIRQHSTLLRKGTSENIFLSLVETELKITPFRLAYLQLQPAATTAERTSHGPSQEWLTESSVHISEAKRGVGVEDLTQFGSNYCYLSNRSFSPRLLVVRP</sequence>
<dbReference type="RefSeq" id="XP_048555699.1">
    <property type="nucleotide sequence ID" value="XM_048699742.1"/>
</dbReference>
<dbReference type="AlphaFoldDB" id="A0A8R7PC97"/>
<dbReference type="Gramene" id="TuG1812G0200002045.01.T03">
    <property type="protein sequence ID" value="TuG1812G0200002045.01.T03"/>
    <property type="gene ID" value="TuG1812G0200002045.01"/>
</dbReference>
<reference evidence="3" key="1">
    <citation type="journal article" date="2013" name="Nature">
        <title>Draft genome of the wheat A-genome progenitor Triticum urartu.</title>
        <authorList>
            <person name="Ling H.Q."/>
            <person name="Zhao S."/>
            <person name="Liu D."/>
            <person name="Wang J."/>
            <person name="Sun H."/>
            <person name="Zhang C."/>
            <person name="Fan H."/>
            <person name="Li D."/>
            <person name="Dong L."/>
            <person name="Tao Y."/>
            <person name="Gao C."/>
            <person name="Wu H."/>
            <person name="Li Y."/>
            <person name="Cui Y."/>
            <person name="Guo X."/>
            <person name="Zheng S."/>
            <person name="Wang B."/>
            <person name="Yu K."/>
            <person name="Liang Q."/>
            <person name="Yang W."/>
            <person name="Lou X."/>
            <person name="Chen J."/>
            <person name="Feng M."/>
            <person name="Jian J."/>
            <person name="Zhang X."/>
            <person name="Luo G."/>
            <person name="Jiang Y."/>
            <person name="Liu J."/>
            <person name="Wang Z."/>
            <person name="Sha Y."/>
            <person name="Zhang B."/>
            <person name="Wu H."/>
            <person name="Tang D."/>
            <person name="Shen Q."/>
            <person name="Xue P."/>
            <person name="Zou S."/>
            <person name="Wang X."/>
            <person name="Liu X."/>
            <person name="Wang F."/>
            <person name="Yang Y."/>
            <person name="An X."/>
            <person name="Dong Z."/>
            <person name="Zhang K."/>
            <person name="Zhang X."/>
            <person name="Luo M.C."/>
            <person name="Dvorak J."/>
            <person name="Tong Y."/>
            <person name="Wang J."/>
            <person name="Yang H."/>
            <person name="Li Z."/>
            <person name="Wang D."/>
            <person name="Zhang A."/>
            <person name="Wang J."/>
        </authorList>
    </citation>
    <scope>NUCLEOTIDE SEQUENCE</scope>
    <source>
        <strain evidence="3">cv. G1812</strain>
    </source>
</reference>
<reference evidence="2" key="3">
    <citation type="submission" date="2022-06" db="UniProtKB">
        <authorList>
            <consortium name="EnsemblPlants"/>
        </authorList>
    </citation>
    <scope>IDENTIFICATION</scope>
</reference>
<gene>
    <name evidence="2" type="primary">LOC125536514</name>
</gene>
<feature type="chain" id="PRO_5035721366" evidence="1">
    <location>
        <begin position="19"/>
        <end position="135"/>
    </location>
</feature>
<evidence type="ECO:0000256" key="1">
    <source>
        <dbReference type="SAM" id="SignalP"/>
    </source>
</evidence>
<accession>A0A8R7PC97</accession>
<keyword evidence="3" id="KW-1185">Reference proteome</keyword>
<keyword evidence="1" id="KW-0732">Signal</keyword>
<evidence type="ECO:0000313" key="3">
    <source>
        <dbReference type="Proteomes" id="UP000015106"/>
    </source>
</evidence>
<name>A0A8R7PC97_TRIUA</name>